<dbReference type="EMBL" id="FN595247">
    <property type="protein sequence ID" value="CBI23089.3"/>
    <property type="molecule type" value="Genomic_DNA"/>
</dbReference>
<accession>E0CVC8</accession>
<protein>
    <submittedName>
        <fullName evidence="1">Uncharacterized protein</fullName>
    </submittedName>
</protein>
<dbReference type="AlphaFoldDB" id="E0CVC8"/>
<keyword evidence="2" id="KW-1185">Reference proteome</keyword>
<dbReference type="InParanoid" id="E0CVC8"/>
<proteinExistence type="predicted"/>
<evidence type="ECO:0000313" key="1">
    <source>
        <dbReference type="EMBL" id="CBI23089.3"/>
    </source>
</evidence>
<name>E0CVC8_VITVI</name>
<organism evidence="1 2">
    <name type="scientific">Vitis vinifera</name>
    <name type="common">Grape</name>
    <dbReference type="NCBI Taxonomy" id="29760"/>
    <lineage>
        <taxon>Eukaryota</taxon>
        <taxon>Viridiplantae</taxon>
        <taxon>Streptophyta</taxon>
        <taxon>Embryophyta</taxon>
        <taxon>Tracheophyta</taxon>
        <taxon>Spermatophyta</taxon>
        <taxon>Magnoliopsida</taxon>
        <taxon>eudicotyledons</taxon>
        <taxon>Gunneridae</taxon>
        <taxon>Pentapetalae</taxon>
        <taxon>rosids</taxon>
        <taxon>Vitales</taxon>
        <taxon>Vitaceae</taxon>
        <taxon>Viteae</taxon>
        <taxon>Vitis</taxon>
    </lineage>
</organism>
<dbReference type="HOGENOM" id="CLU_2502510_0_0_1"/>
<dbReference type="PaxDb" id="29760-VIT_16s0098g00910.t01"/>
<dbReference type="Proteomes" id="UP000009183">
    <property type="component" value="Chromosome 16"/>
</dbReference>
<gene>
    <name evidence="1" type="ordered locus">VIT_16s0098g00910</name>
</gene>
<evidence type="ECO:0000313" key="2">
    <source>
        <dbReference type="Proteomes" id="UP000009183"/>
    </source>
</evidence>
<sequence>MPEKVATAPALLLNVLADLYISCSMDKPTGKFSHPRVHVQSITSCFAISTGYIFPFVSSLRRNLISVPLPSDSFHASSEVAKALSA</sequence>
<reference evidence="2" key="1">
    <citation type="journal article" date="2007" name="Nature">
        <title>The grapevine genome sequence suggests ancestral hexaploidization in major angiosperm phyla.</title>
        <authorList>
            <consortium name="The French-Italian Public Consortium for Grapevine Genome Characterization."/>
            <person name="Jaillon O."/>
            <person name="Aury J.-M."/>
            <person name="Noel B."/>
            <person name="Policriti A."/>
            <person name="Clepet C."/>
            <person name="Casagrande A."/>
            <person name="Choisne N."/>
            <person name="Aubourg S."/>
            <person name="Vitulo N."/>
            <person name="Jubin C."/>
            <person name="Vezzi A."/>
            <person name="Legeai F."/>
            <person name="Hugueney P."/>
            <person name="Dasilva C."/>
            <person name="Horner D."/>
            <person name="Mica E."/>
            <person name="Jublot D."/>
            <person name="Poulain J."/>
            <person name="Bruyere C."/>
            <person name="Billault A."/>
            <person name="Segurens B."/>
            <person name="Gouyvenoux M."/>
            <person name="Ugarte E."/>
            <person name="Cattonaro F."/>
            <person name="Anthouard V."/>
            <person name="Vico V."/>
            <person name="Del Fabbro C."/>
            <person name="Alaux M."/>
            <person name="Di Gaspero G."/>
            <person name="Dumas V."/>
            <person name="Felice N."/>
            <person name="Paillard S."/>
            <person name="Juman I."/>
            <person name="Moroldo M."/>
            <person name="Scalabrin S."/>
            <person name="Canaguier A."/>
            <person name="Le Clainche I."/>
            <person name="Malacrida G."/>
            <person name="Durand E."/>
            <person name="Pesole G."/>
            <person name="Laucou V."/>
            <person name="Chatelet P."/>
            <person name="Merdinoglu D."/>
            <person name="Delledonne M."/>
            <person name="Pezzotti M."/>
            <person name="Lecharny A."/>
            <person name="Scarpelli C."/>
            <person name="Artiguenave F."/>
            <person name="Pe M.E."/>
            <person name="Valle G."/>
            <person name="Morgante M."/>
            <person name="Caboche M."/>
            <person name="Adam-Blondon A.-F."/>
            <person name="Weissenbach J."/>
            <person name="Quetier F."/>
            <person name="Wincker P."/>
        </authorList>
    </citation>
    <scope>NUCLEOTIDE SEQUENCE [LARGE SCALE GENOMIC DNA]</scope>
    <source>
        <strain evidence="2">cv. Pinot noir / PN40024</strain>
    </source>
</reference>